<feature type="domain" description="RRM" evidence="4">
    <location>
        <begin position="60"/>
        <end position="129"/>
    </location>
</feature>
<dbReference type="OrthoDB" id="346839at2759"/>
<evidence type="ECO:0000256" key="3">
    <source>
        <dbReference type="SAM" id="MobiDB-lite"/>
    </source>
</evidence>
<dbReference type="PANTHER" id="PTHR19965:SF35">
    <property type="entry name" value="RNA ANNEALING PROTEIN YRA1"/>
    <property type="match status" value="1"/>
</dbReference>
<dbReference type="AlphaFoldDB" id="A0A4S4MZ36"/>
<comment type="caution">
    <text evidence="5">The sequence shown here is derived from an EMBL/GenBank/DDBJ whole genome shotgun (WGS) entry which is preliminary data.</text>
</comment>
<gene>
    <name evidence="5" type="ORF">EUX98_g3283</name>
</gene>
<proteinExistence type="predicted"/>
<dbReference type="PROSITE" id="PS50102">
    <property type="entry name" value="RRM"/>
    <property type="match status" value="1"/>
</dbReference>
<evidence type="ECO:0000256" key="2">
    <source>
        <dbReference type="PROSITE-ProRule" id="PRU00176"/>
    </source>
</evidence>
<protein>
    <recommendedName>
        <fullName evidence="4">RRM domain-containing protein</fullName>
    </recommendedName>
</protein>
<dbReference type="GO" id="GO:0005634">
    <property type="term" value="C:nucleus"/>
    <property type="evidence" value="ECO:0007669"/>
    <property type="project" value="TreeGrafter"/>
</dbReference>
<keyword evidence="6" id="KW-1185">Reference proteome</keyword>
<dbReference type="SMART" id="SM00360">
    <property type="entry name" value="RRM"/>
    <property type="match status" value="1"/>
</dbReference>
<dbReference type="SUPFAM" id="SSF54928">
    <property type="entry name" value="RNA-binding domain, RBD"/>
    <property type="match status" value="1"/>
</dbReference>
<dbReference type="EMBL" id="SGPM01000064">
    <property type="protein sequence ID" value="THH30917.1"/>
    <property type="molecule type" value="Genomic_DNA"/>
</dbReference>
<dbReference type="InterPro" id="IPR051229">
    <property type="entry name" value="ALYREF_mRNA_export"/>
</dbReference>
<dbReference type="Pfam" id="PF00076">
    <property type="entry name" value="RRM_1"/>
    <property type="match status" value="1"/>
</dbReference>
<dbReference type="Proteomes" id="UP000308730">
    <property type="component" value="Unassembled WGS sequence"/>
</dbReference>
<dbReference type="InterPro" id="IPR035979">
    <property type="entry name" value="RBD_domain_sf"/>
</dbReference>
<dbReference type="InterPro" id="IPR012677">
    <property type="entry name" value="Nucleotide-bd_a/b_plait_sf"/>
</dbReference>
<accession>A0A4S4MZ36</accession>
<dbReference type="InterPro" id="IPR000504">
    <property type="entry name" value="RRM_dom"/>
</dbReference>
<reference evidence="5 6" key="1">
    <citation type="submission" date="2019-02" db="EMBL/GenBank/DDBJ databases">
        <title>Genome sequencing of the rare red list fungi Antrodiella citrinella (Flaviporus citrinellus).</title>
        <authorList>
            <person name="Buettner E."/>
            <person name="Kellner H."/>
        </authorList>
    </citation>
    <scope>NUCLEOTIDE SEQUENCE [LARGE SCALE GENOMIC DNA]</scope>
    <source>
        <strain evidence="5 6">DSM 108506</strain>
    </source>
</reference>
<evidence type="ECO:0000259" key="4">
    <source>
        <dbReference type="PROSITE" id="PS50102"/>
    </source>
</evidence>
<evidence type="ECO:0000256" key="1">
    <source>
        <dbReference type="ARBA" id="ARBA00022884"/>
    </source>
</evidence>
<dbReference type="PANTHER" id="PTHR19965">
    <property type="entry name" value="RNA AND EXPORT FACTOR BINDING PROTEIN"/>
    <property type="match status" value="1"/>
</dbReference>
<feature type="region of interest" description="Disordered" evidence="3">
    <location>
        <begin position="1"/>
        <end position="52"/>
    </location>
</feature>
<name>A0A4S4MZ36_9APHY</name>
<feature type="compositionally biased region" description="Basic residues" evidence="3">
    <location>
        <begin position="15"/>
        <end position="25"/>
    </location>
</feature>
<sequence length="129" mass="13859">MDMALDDVVAANRPKGTRRPSRRGGAKSQVLGAQPSNPVTRAKTAPVSSGPKVVTASTTEKIIVSGLPQDVTETQVKELFHQTVGPLRQVNLHYDAQGRSKGVAEVIFNKKGDGNKAQQQYHDRLIDGS</sequence>
<keyword evidence="1 2" id="KW-0694">RNA-binding</keyword>
<evidence type="ECO:0000313" key="5">
    <source>
        <dbReference type="EMBL" id="THH30917.1"/>
    </source>
</evidence>
<dbReference type="GO" id="GO:0006406">
    <property type="term" value="P:mRNA export from nucleus"/>
    <property type="evidence" value="ECO:0007669"/>
    <property type="project" value="TreeGrafter"/>
</dbReference>
<organism evidence="5 6">
    <name type="scientific">Antrodiella citrinella</name>
    <dbReference type="NCBI Taxonomy" id="2447956"/>
    <lineage>
        <taxon>Eukaryota</taxon>
        <taxon>Fungi</taxon>
        <taxon>Dikarya</taxon>
        <taxon>Basidiomycota</taxon>
        <taxon>Agaricomycotina</taxon>
        <taxon>Agaricomycetes</taxon>
        <taxon>Polyporales</taxon>
        <taxon>Steccherinaceae</taxon>
        <taxon>Antrodiella</taxon>
    </lineage>
</organism>
<dbReference type="Gene3D" id="3.30.70.330">
    <property type="match status" value="1"/>
</dbReference>
<dbReference type="GO" id="GO:0003729">
    <property type="term" value="F:mRNA binding"/>
    <property type="evidence" value="ECO:0007669"/>
    <property type="project" value="TreeGrafter"/>
</dbReference>
<evidence type="ECO:0000313" key="6">
    <source>
        <dbReference type="Proteomes" id="UP000308730"/>
    </source>
</evidence>